<sequence length="100" mass="11202">MRANSTLVVLYLVLPFVPDVWKIAIYILLPERLRKTIALDTTSEEPLLPAYSTNTPDNAEAGAEDTTAVKVPTAENRVDTEVDLEISRHKQLPKDDVERV</sequence>
<dbReference type="AlphaFoldDB" id="M5C531"/>
<feature type="region of interest" description="Disordered" evidence="1">
    <location>
        <begin position="80"/>
        <end position="100"/>
    </location>
</feature>
<accession>M5C531</accession>
<organism evidence="3 4">
    <name type="scientific">Thanatephorus cucumeris (strain AG1-IB / isolate 7/3/14)</name>
    <name type="common">Lettuce bottom rot fungus</name>
    <name type="synonym">Rhizoctonia solani</name>
    <dbReference type="NCBI Taxonomy" id="1108050"/>
    <lineage>
        <taxon>Eukaryota</taxon>
        <taxon>Fungi</taxon>
        <taxon>Dikarya</taxon>
        <taxon>Basidiomycota</taxon>
        <taxon>Agaricomycotina</taxon>
        <taxon>Agaricomycetes</taxon>
        <taxon>Cantharellales</taxon>
        <taxon>Ceratobasidiaceae</taxon>
        <taxon>Rhizoctonia</taxon>
        <taxon>Rhizoctonia solani AG-1</taxon>
    </lineage>
</organism>
<gene>
    <name evidence="3" type="ORF">BN14_09182</name>
</gene>
<dbReference type="EMBL" id="CAOJ01014035">
    <property type="protein sequence ID" value="CCO35068.1"/>
    <property type="molecule type" value="Genomic_DNA"/>
</dbReference>
<feature type="region of interest" description="Disordered" evidence="1">
    <location>
        <begin position="47"/>
        <end position="67"/>
    </location>
</feature>
<reference evidence="3 4" key="1">
    <citation type="journal article" date="2013" name="J. Biotechnol.">
        <title>Establishment and interpretation of the genome sequence of the phytopathogenic fungus Rhizoctonia solani AG1-IB isolate 7/3/14.</title>
        <authorList>
            <person name="Wibberg D.W."/>
            <person name="Jelonek L.J."/>
            <person name="Rupp O.R."/>
            <person name="Hennig M.H."/>
            <person name="Eikmeyer F.E."/>
            <person name="Goesmann A.G."/>
            <person name="Hartmann A.H."/>
            <person name="Borriss R.B."/>
            <person name="Grosch R.G."/>
            <person name="Puehler A.P."/>
            <person name="Schlueter A.S."/>
        </authorList>
    </citation>
    <scope>NUCLEOTIDE SEQUENCE [LARGE SCALE GENOMIC DNA]</scope>
    <source>
        <strain evidence="4">AG1-IB / isolate 7/3/14</strain>
    </source>
</reference>
<dbReference type="HOGENOM" id="CLU_2307988_0_0_1"/>
<protein>
    <submittedName>
        <fullName evidence="3">Uncharacterized protein</fullName>
    </submittedName>
</protein>
<evidence type="ECO:0000313" key="3">
    <source>
        <dbReference type="EMBL" id="CCO35068.1"/>
    </source>
</evidence>
<keyword evidence="2" id="KW-1133">Transmembrane helix</keyword>
<evidence type="ECO:0000313" key="4">
    <source>
        <dbReference type="Proteomes" id="UP000012065"/>
    </source>
</evidence>
<dbReference type="Proteomes" id="UP000012065">
    <property type="component" value="Unassembled WGS sequence"/>
</dbReference>
<keyword evidence="2" id="KW-0472">Membrane</keyword>
<evidence type="ECO:0000256" key="2">
    <source>
        <dbReference type="SAM" id="Phobius"/>
    </source>
</evidence>
<comment type="caution">
    <text evidence="3">The sequence shown here is derived from an EMBL/GenBank/DDBJ whole genome shotgun (WGS) entry which is preliminary data.</text>
</comment>
<keyword evidence="2" id="KW-0812">Transmembrane</keyword>
<evidence type="ECO:0000256" key="1">
    <source>
        <dbReference type="SAM" id="MobiDB-lite"/>
    </source>
</evidence>
<proteinExistence type="predicted"/>
<name>M5C531_THACB</name>
<feature type="transmembrane region" description="Helical" evidence="2">
    <location>
        <begin position="6"/>
        <end position="29"/>
    </location>
</feature>